<gene>
    <name evidence="1" type="ORF">O9H85_32620</name>
</gene>
<sequence length="183" mass="20749">MDQPVPELSFPALPGVVNEPLRADVDGAVEKELLPEYPPRLLEKPWPPEYPFAKASVAPNKVNVSIKAMKTELIETKRFIPFLPLLLSYLDICRKAFLVRKSQFNVHQMNVHVMDISQKLTNRINQILLVHEVFPVTKHSVLQNIGRYSLTLIVPEIDLKMMRRPSFPLAAKVTGAVDDFLGI</sequence>
<reference evidence="1 2" key="1">
    <citation type="submission" date="2022-12" db="EMBL/GenBank/DDBJ databases">
        <title>Draft genome sequence of Paenibacillus sp. dW9.</title>
        <authorList>
            <person name="Choi E.-W."/>
            <person name="Kim D.-U."/>
        </authorList>
    </citation>
    <scope>NUCLEOTIDE SEQUENCE [LARGE SCALE GENOMIC DNA]</scope>
    <source>
        <strain evidence="2">dW9</strain>
    </source>
</reference>
<evidence type="ECO:0000313" key="2">
    <source>
        <dbReference type="Proteomes" id="UP001527882"/>
    </source>
</evidence>
<dbReference type="Proteomes" id="UP001527882">
    <property type="component" value="Unassembled WGS sequence"/>
</dbReference>
<comment type="caution">
    <text evidence="1">The sequence shown here is derived from an EMBL/GenBank/DDBJ whole genome shotgun (WGS) entry which is preliminary data.</text>
</comment>
<proteinExistence type="predicted"/>
<keyword evidence="2" id="KW-1185">Reference proteome</keyword>
<dbReference type="EMBL" id="JAQAGZ010000030">
    <property type="protein sequence ID" value="MCZ8517018.1"/>
    <property type="molecule type" value="Genomic_DNA"/>
</dbReference>
<name>A0ABT4QJH8_9BACL</name>
<protein>
    <submittedName>
        <fullName evidence="1">Uncharacterized protein</fullName>
    </submittedName>
</protein>
<accession>A0ABT4QJH8</accession>
<organism evidence="1 2">
    <name type="scientific">Paenibacillus gyeongsangnamensis</name>
    <dbReference type="NCBI Taxonomy" id="3388067"/>
    <lineage>
        <taxon>Bacteria</taxon>
        <taxon>Bacillati</taxon>
        <taxon>Bacillota</taxon>
        <taxon>Bacilli</taxon>
        <taxon>Bacillales</taxon>
        <taxon>Paenibacillaceae</taxon>
        <taxon>Paenibacillus</taxon>
    </lineage>
</organism>
<evidence type="ECO:0000313" key="1">
    <source>
        <dbReference type="EMBL" id="MCZ8517018.1"/>
    </source>
</evidence>